<evidence type="ECO:0000256" key="1">
    <source>
        <dbReference type="ARBA" id="ARBA00005591"/>
    </source>
</evidence>
<dbReference type="InterPro" id="IPR050162">
    <property type="entry name" value="MsrA_MetSO_reductase"/>
</dbReference>
<dbReference type="EMBL" id="KE345919">
    <property type="protein sequence ID" value="EXC20513.1"/>
    <property type="molecule type" value="Genomic_DNA"/>
</dbReference>
<dbReference type="PANTHER" id="PTHR42799">
    <property type="entry name" value="MITOCHONDRIAL PEPTIDE METHIONINE SULFOXIDE REDUCTASE"/>
    <property type="match status" value="1"/>
</dbReference>
<dbReference type="PANTHER" id="PTHR42799:SF26">
    <property type="entry name" value="PEPTIDE-METHIONINE (S)-S-OXIDE REDUCTASE"/>
    <property type="match status" value="1"/>
</dbReference>
<evidence type="ECO:0000313" key="8">
    <source>
        <dbReference type="Proteomes" id="UP000030645"/>
    </source>
</evidence>
<dbReference type="InterPro" id="IPR002569">
    <property type="entry name" value="Met_Sox_Rdtase_MsrA_dom"/>
</dbReference>
<dbReference type="HAMAP" id="MF_01401">
    <property type="entry name" value="MsrA"/>
    <property type="match status" value="1"/>
</dbReference>
<evidence type="ECO:0000259" key="6">
    <source>
        <dbReference type="Pfam" id="PF01625"/>
    </source>
</evidence>
<feature type="domain" description="Peptide methionine sulphoxide reductase MsrA" evidence="6">
    <location>
        <begin position="34"/>
        <end position="184"/>
    </location>
</feature>
<reference evidence="8" key="1">
    <citation type="submission" date="2013-01" db="EMBL/GenBank/DDBJ databases">
        <title>Draft Genome Sequence of a Mulberry Tree, Morus notabilis C.K. Schneid.</title>
        <authorList>
            <person name="He N."/>
            <person name="Zhao S."/>
        </authorList>
    </citation>
    <scope>NUCLEOTIDE SEQUENCE</scope>
</reference>
<evidence type="ECO:0000256" key="5">
    <source>
        <dbReference type="ARBA" id="ARBA00030643"/>
    </source>
</evidence>
<gene>
    <name evidence="7" type="ORF">L484_027066</name>
</gene>
<dbReference type="GO" id="GO:0005737">
    <property type="term" value="C:cytoplasm"/>
    <property type="evidence" value="ECO:0007669"/>
    <property type="project" value="TreeGrafter"/>
</dbReference>
<evidence type="ECO:0000256" key="4">
    <source>
        <dbReference type="ARBA" id="ARBA00030273"/>
    </source>
</evidence>
<name>W9S0U3_9ROSA</name>
<dbReference type="InterPro" id="IPR036509">
    <property type="entry name" value="Met_Sox_Rdtase_MsrA_sf"/>
</dbReference>
<dbReference type="STRING" id="981085.W9S0U3"/>
<proteinExistence type="inferred from homology"/>
<accession>W9S0U3</accession>
<evidence type="ECO:0000256" key="2">
    <source>
        <dbReference type="ARBA" id="ARBA00012502"/>
    </source>
</evidence>
<dbReference type="GO" id="GO:0008113">
    <property type="term" value="F:peptide-methionine (S)-S-oxide reductase activity"/>
    <property type="evidence" value="ECO:0007669"/>
    <property type="project" value="UniProtKB-EC"/>
</dbReference>
<dbReference type="SUPFAM" id="SSF55068">
    <property type="entry name" value="Peptide methionine sulfoxide reductase"/>
    <property type="match status" value="1"/>
</dbReference>
<dbReference type="Proteomes" id="UP000030645">
    <property type="component" value="Unassembled WGS sequence"/>
</dbReference>
<dbReference type="eggNOG" id="KOG1635">
    <property type="taxonomic scope" value="Eukaryota"/>
</dbReference>
<dbReference type="AlphaFoldDB" id="W9S0U3"/>
<sequence>MYQILPQIKTQISDLPSSQTTPSVIPEDHHFLNEAIFAGDNFWGLEAALGRADGVVKSATGYCGGSLRKPSYREVSEGGTGHTEAVKVIYDKRKISYKTLCDLFWETHDPTNRNYLNFGTGTHHRSAIFYRSEEERKQAQESKIKKQMKLNKRIVTKITSLESEFFLAENEHQKYYLQQKHWLCQSLGLRSTLHFTESNIACKLNGILAMEGTQTIAQLTKFLKEHELPKQTKSICEEIILELVRKDDDFENPCYFRSFSNKVGSKSRSSLISFRANRLYSKLEIPSFISSFTHDRVFSIGHVGTATNELETTTSAIPHRVIPTRRIY</sequence>
<dbReference type="Gene3D" id="3.30.1060.10">
    <property type="entry name" value="Peptide methionine sulphoxide reductase MsrA"/>
    <property type="match status" value="1"/>
</dbReference>
<evidence type="ECO:0000256" key="3">
    <source>
        <dbReference type="ARBA" id="ARBA00023002"/>
    </source>
</evidence>
<organism evidence="7 8">
    <name type="scientific">Morus notabilis</name>
    <dbReference type="NCBI Taxonomy" id="981085"/>
    <lineage>
        <taxon>Eukaryota</taxon>
        <taxon>Viridiplantae</taxon>
        <taxon>Streptophyta</taxon>
        <taxon>Embryophyta</taxon>
        <taxon>Tracheophyta</taxon>
        <taxon>Spermatophyta</taxon>
        <taxon>Magnoliopsida</taxon>
        <taxon>eudicotyledons</taxon>
        <taxon>Gunneridae</taxon>
        <taxon>Pentapetalae</taxon>
        <taxon>rosids</taxon>
        <taxon>fabids</taxon>
        <taxon>Rosales</taxon>
        <taxon>Moraceae</taxon>
        <taxon>Moreae</taxon>
        <taxon>Morus</taxon>
    </lineage>
</organism>
<dbReference type="GO" id="GO:0034599">
    <property type="term" value="P:cellular response to oxidative stress"/>
    <property type="evidence" value="ECO:0007669"/>
    <property type="project" value="TreeGrafter"/>
</dbReference>
<evidence type="ECO:0000313" key="7">
    <source>
        <dbReference type="EMBL" id="EXC20513.1"/>
    </source>
</evidence>
<comment type="similarity">
    <text evidence="1">Belongs to the MsrA Met sulfoxide reductase family.</text>
</comment>
<dbReference type="NCBIfam" id="TIGR00401">
    <property type="entry name" value="msrA"/>
    <property type="match status" value="1"/>
</dbReference>
<keyword evidence="3" id="KW-0560">Oxidoreductase</keyword>
<dbReference type="EC" id="1.8.4.11" evidence="2"/>
<dbReference type="Pfam" id="PF01625">
    <property type="entry name" value="PMSR"/>
    <property type="match status" value="1"/>
</dbReference>
<keyword evidence="8" id="KW-1185">Reference proteome</keyword>
<protein>
    <recommendedName>
        <fullName evidence="2">peptide-methionine (S)-S-oxide reductase</fullName>
        <ecNumber evidence="2">1.8.4.11</ecNumber>
    </recommendedName>
    <alternativeName>
        <fullName evidence="5">Peptide-methionine (S)-S-oxide reductase</fullName>
    </alternativeName>
    <alternativeName>
        <fullName evidence="4">Protein-methionine-S-oxide reductase</fullName>
    </alternativeName>
</protein>